<organism evidence="2 3">
    <name type="scientific">Heyndrickxia oleronia</name>
    <dbReference type="NCBI Taxonomy" id="38875"/>
    <lineage>
        <taxon>Bacteria</taxon>
        <taxon>Bacillati</taxon>
        <taxon>Bacillota</taxon>
        <taxon>Bacilli</taxon>
        <taxon>Bacillales</taxon>
        <taxon>Bacillaceae</taxon>
        <taxon>Heyndrickxia</taxon>
    </lineage>
</organism>
<evidence type="ECO:0000313" key="2">
    <source>
        <dbReference type="EMBL" id="MDH5163390.1"/>
    </source>
</evidence>
<reference evidence="2" key="1">
    <citation type="submission" date="2023-03" db="EMBL/GenBank/DDBJ databases">
        <title>Bacterial isolates from washroom surfaces on a university campus.</title>
        <authorList>
            <person name="Holman D.B."/>
            <person name="Gzyl K.E."/>
            <person name="Taheri A.E."/>
        </authorList>
    </citation>
    <scope>NUCLEOTIDE SEQUENCE</scope>
    <source>
        <strain evidence="2">RD03</strain>
    </source>
</reference>
<name>A0AAW6SWZ9_9BACI</name>
<feature type="transmembrane region" description="Helical" evidence="1">
    <location>
        <begin position="42"/>
        <end position="61"/>
    </location>
</feature>
<feature type="transmembrane region" description="Helical" evidence="1">
    <location>
        <begin position="193"/>
        <end position="215"/>
    </location>
</feature>
<dbReference type="Proteomes" id="UP001159179">
    <property type="component" value="Unassembled WGS sequence"/>
</dbReference>
<dbReference type="RefSeq" id="WP_235813415.1">
    <property type="nucleotide sequence ID" value="NZ_JAMAXL010000012.1"/>
</dbReference>
<keyword evidence="1" id="KW-1133">Transmembrane helix</keyword>
<proteinExistence type="predicted"/>
<comment type="caution">
    <text evidence="2">The sequence shown here is derived from an EMBL/GenBank/DDBJ whole genome shotgun (WGS) entry which is preliminary data.</text>
</comment>
<keyword evidence="1" id="KW-0812">Transmembrane</keyword>
<keyword evidence="1" id="KW-0472">Membrane</keyword>
<feature type="transmembrane region" description="Helical" evidence="1">
    <location>
        <begin position="20"/>
        <end position="36"/>
    </location>
</feature>
<gene>
    <name evidence="2" type="ORF">P5X88_20870</name>
</gene>
<evidence type="ECO:0000256" key="1">
    <source>
        <dbReference type="SAM" id="Phobius"/>
    </source>
</evidence>
<protein>
    <submittedName>
        <fullName evidence="2">Uncharacterized protein</fullName>
    </submittedName>
</protein>
<accession>A0AAW6SWZ9</accession>
<dbReference type="EMBL" id="JAROYP010000014">
    <property type="protein sequence ID" value="MDH5163390.1"/>
    <property type="molecule type" value="Genomic_DNA"/>
</dbReference>
<sequence length="218" mass="25202">MKLRQAGMKQSPETFIAQKIVYSLLMALLFITLYVVHQKTIMLGFAVGSSILMYFYPNRILSKNIKYANAMRKLELPDYLTPLAKLMSSFTPYQAVKECEKFTGPFLKPYVEQLMVDIDLEPGSIKPFQKFASQIGVPQAQLFVVAIQQAMTTDRQRSKVILEKQRVIMMRLREESYNELINKKPLVVNKYNTIMLFNMALIVLSMMVYVFFSLFSGF</sequence>
<evidence type="ECO:0000313" key="3">
    <source>
        <dbReference type="Proteomes" id="UP001159179"/>
    </source>
</evidence>
<dbReference type="AlphaFoldDB" id="A0AAW6SWZ9"/>